<sequence>MPTHGEFCCKRRNILKFRALEKHTDDMKGLILLLVPIFASFAAADNDVYIGFDNITYLGRYRRHATTIAERMIGLVLYDYDYISANDYLNRCVVHDIFAPKKGDVYCSLQGNAQEPYWEPRIMVMIHPTLIVGKNNDHGTHGTYCVKFPKEGSTNGPIFRPAVRMEIFSDNEPYCKIYYMSRTSRDMEWTGCYPCTSSEFLWPDYDHSYPPGFPWVTE</sequence>
<organism evidence="1 2">
    <name type="scientific">Mesorhabditis spiculigera</name>
    <dbReference type="NCBI Taxonomy" id="96644"/>
    <lineage>
        <taxon>Eukaryota</taxon>
        <taxon>Metazoa</taxon>
        <taxon>Ecdysozoa</taxon>
        <taxon>Nematoda</taxon>
        <taxon>Chromadorea</taxon>
        <taxon>Rhabditida</taxon>
        <taxon>Rhabditina</taxon>
        <taxon>Rhabditomorpha</taxon>
        <taxon>Rhabditoidea</taxon>
        <taxon>Rhabditidae</taxon>
        <taxon>Mesorhabditinae</taxon>
        <taxon>Mesorhabditis</taxon>
    </lineage>
</organism>
<protein>
    <submittedName>
        <fullName evidence="1">Uncharacterized protein</fullName>
    </submittedName>
</protein>
<name>A0AA36D2T6_9BILA</name>
<dbReference type="AlphaFoldDB" id="A0AA36D2T6"/>
<keyword evidence="2" id="KW-1185">Reference proteome</keyword>
<proteinExistence type="predicted"/>
<comment type="caution">
    <text evidence="1">The sequence shown here is derived from an EMBL/GenBank/DDBJ whole genome shotgun (WGS) entry which is preliminary data.</text>
</comment>
<evidence type="ECO:0000313" key="2">
    <source>
        <dbReference type="Proteomes" id="UP001177023"/>
    </source>
</evidence>
<evidence type="ECO:0000313" key="1">
    <source>
        <dbReference type="EMBL" id="CAJ0580057.1"/>
    </source>
</evidence>
<dbReference type="EMBL" id="CATQJA010002659">
    <property type="protein sequence ID" value="CAJ0580057.1"/>
    <property type="molecule type" value="Genomic_DNA"/>
</dbReference>
<gene>
    <name evidence="1" type="ORF">MSPICULIGERA_LOCUS18260</name>
</gene>
<reference evidence="1" key="1">
    <citation type="submission" date="2023-06" db="EMBL/GenBank/DDBJ databases">
        <authorList>
            <person name="Delattre M."/>
        </authorList>
    </citation>
    <scope>NUCLEOTIDE SEQUENCE</scope>
    <source>
        <strain evidence="1">AF72</strain>
    </source>
</reference>
<dbReference type="Proteomes" id="UP001177023">
    <property type="component" value="Unassembled WGS sequence"/>
</dbReference>
<feature type="non-terminal residue" evidence="1">
    <location>
        <position position="1"/>
    </location>
</feature>
<accession>A0AA36D2T6</accession>